<organism evidence="1 2">
    <name type="scientific">Streptomyces bingchenggensis (strain BCW-1)</name>
    <dbReference type="NCBI Taxonomy" id="749414"/>
    <lineage>
        <taxon>Bacteria</taxon>
        <taxon>Bacillati</taxon>
        <taxon>Actinomycetota</taxon>
        <taxon>Actinomycetes</taxon>
        <taxon>Kitasatosporales</taxon>
        <taxon>Streptomycetaceae</taxon>
        <taxon>Streptomyces</taxon>
    </lineage>
</organism>
<name>D7BRJ5_STRBB</name>
<protein>
    <submittedName>
        <fullName evidence="1">Uncharacterized protein</fullName>
    </submittedName>
</protein>
<evidence type="ECO:0000313" key="1">
    <source>
        <dbReference type="EMBL" id="ADI05158.1"/>
    </source>
</evidence>
<dbReference type="AlphaFoldDB" id="D7BRJ5"/>
<dbReference type="Proteomes" id="UP000000377">
    <property type="component" value="Chromosome"/>
</dbReference>
<reference evidence="1 2" key="1">
    <citation type="journal article" date="2010" name="J. Bacteriol.">
        <title>Genome sequence of the milbemycin-producing bacterium Streptomyces bingchenggensis.</title>
        <authorList>
            <person name="Wang X.J."/>
            <person name="Yan Y.J."/>
            <person name="Zhang B."/>
            <person name="An J."/>
            <person name="Wang J.J."/>
            <person name="Tian J."/>
            <person name="Jiang L."/>
            <person name="Chen Y.H."/>
            <person name="Huang S.X."/>
            <person name="Yin M."/>
            <person name="Zhang J."/>
            <person name="Gao A.L."/>
            <person name="Liu C.X."/>
            <person name="Zhu Z.X."/>
            <person name="Xiang W.S."/>
        </authorList>
    </citation>
    <scope>NUCLEOTIDE SEQUENCE [LARGE SCALE GENOMIC DNA]</scope>
    <source>
        <strain evidence="1 2">BCW-1</strain>
    </source>
</reference>
<sequence length="30" mass="3116">MPPSLPAGAVLTGRGKKFTFIESIAKDLVA</sequence>
<evidence type="ECO:0000313" key="2">
    <source>
        <dbReference type="Proteomes" id="UP000000377"/>
    </source>
</evidence>
<accession>D7BRJ5</accession>
<dbReference type="HOGENOM" id="CLU_3405678_0_0_11"/>
<proteinExistence type="predicted"/>
<dbReference type="KEGG" id="sbh:SBI_02037"/>
<dbReference type="EMBL" id="CP002047">
    <property type="protein sequence ID" value="ADI05158.1"/>
    <property type="molecule type" value="Genomic_DNA"/>
</dbReference>
<keyword evidence="2" id="KW-1185">Reference proteome</keyword>
<gene>
    <name evidence="1" type="ordered locus">SBI_02037</name>
</gene>